<dbReference type="EMBL" id="LICS01000096">
    <property type="protein sequence ID" value="KRO94446.1"/>
    <property type="molecule type" value="Genomic_DNA"/>
</dbReference>
<protein>
    <submittedName>
        <fullName evidence="2">Thioredoxin</fullName>
    </submittedName>
</protein>
<dbReference type="Gene3D" id="3.40.30.10">
    <property type="entry name" value="Glutaredoxin"/>
    <property type="match status" value="2"/>
</dbReference>
<dbReference type="GO" id="GO:0016491">
    <property type="term" value="F:oxidoreductase activity"/>
    <property type="evidence" value="ECO:0007669"/>
    <property type="project" value="InterPro"/>
</dbReference>
<comment type="caution">
    <text evidence="2">The sequence shown here is derived from an EMBL/GenBank/DDBJ whole genome shotgun (WGS) entry which is preliminary data.</text>
</comment>
<dbReference type="SUPFAM" id="SSF52833">
    <property type="entry name" value="Thioredoxin-like"/>
    <property type="match status" value="2"/>
</dbReference>
<accession>A0A0R2U5F4</accession>
<gene>
    <name evidence="2" type="ORF">ABS10_05935</name>
</gene>
<evidence type="ECO:0000313" key="2">
    <source>
        <dbReference type="EMBL" id="KRO94446.1"/>
    </source>
</evidence>
<dbReference type="AlphaFoldDB" id="A0A0R2U5F4"/>
<dbReference type="Proteomes" id="UP000051027">
    <property type="component" value="Unassembled WGS sequence"/>
</dbReference>
<dbReference type="InterPro" id="IPR036249">
    <property type="entry name" value="Thioredoxin-like_sf"/>
</dbReference>
<proteinExistence type="predicted"/>
<dbReference type="InterPro" id="IPR001853">
    <property type="entry name" value="DSBA-like_thioredoxin_dom"/>
</dbReference>
<dbReference type="PANTHER" id="PTHR42943">
    <property type="entry name" value="GLUTATHIONE S-TRANSFERASE KAPPA"/>
    <property type="match status" value="1"/>
</dbReference>
<name>A0A0R2U5F4_9GAMM</name>
<dbReference type="Pfam" id="PF01323">
    <property type="entry name" value="DSBA"/>
    <property type="match status" value="1"/>
</dbReference>
<feature type="domain" description="DSBA-like thioredoxin" evidence="1">
    <location>
        <begin position="256"/>
        <end position="442"/>
    </location>
</feature>
<evidence type="ECO:0000259" key="1">
    <source>
        <dbReference type="Pfam" id="PF01323"/>
    </source>
</evidence>
<dbReference type="STRING" id="1655612.ABS10_05935"/>
<reference evidence="2 3" key="1">
    <citation type="submission" date="2015-10" db="EMBL/GenBank/DDBJ databases">
        <title>Metagenome-Assembled Genomes uncover a global brackish microbiome.</title>
        <authorList>
            <person name="Hugerth L.W."/>
            <person name="Larsson J."/>
            <person name="Alneberg J."/>
            <person name="Lindh M.V."/>
            <person name="Legrand C."/>
            <person name="Pinhassi J."/>
            <person name="Andersson A.F."/>
        </authorList>
    </citation>
    <scope>NUCLEOTIDE SEQUENCE [LARGE SCALE GENOMIC DNA]</scope>
    <source>
        <strain evidence="2">BACL1 MAG-120820-bin45</strain>
    </source>
</reference>
<organism evidence="2 3">
    <name type="scientific">SAR86 cluster bacterium BACL1 MAG-120820-bin45</name>
    <dbReference type="NCBI Taxonomy" id="1655612"/>
    <lineage>
        <taxon>Bacteria</taxon>
        <taxon>Pseudomonadati</taxon>
        <taxon>Pseudomonadota</taxon>
        <taxon>Gammaproteobacteria</taxon>
        <taxon>SAR86 cluster</taxon>
    </lineage>
</organism>
<dbReference type="InterPro" id="IPR051924">
    <property type="entry name" value="GST_Kappa/NadH"/>
</dbReference>
<dbReference type="PANTHER" id="PTHR42943:SF2">
    <property type="entry name" value="GLUTATHIONE S-TRANSFERASE KAPPA 1"/>
    <property type="match status" value="1"/>
</dbReference>
<sequence>MLKAFRNFMSRRTMSAKITNQAMNTFSSYKILKDVRKKAEAARQDENRPHEILYFHKVDDPYSYLTIQCIEKLKSSFDIILKPILVGEENLEAVHEPSLYNTYCLQDVKRIAPFYNIDFTADEYPAKDMIEIANSILTFVKDEDFGEIATQVSSALWQGDAKVLEELSSTYFATKTEVKEKLIYGNKIRNANGYYFGSAFYYEKELYWGVDRLPHLEERLTQLGAKSSQASDSICPIELKAPRHLESDTKVNLYYYPSLNSPYTFVSTKRVHQIREEYPVNLITKPVLPMLMRMMTIPNFKAKYIISDAAREGRKHEHEMRSIYSPIGKPARKSYSLFPIIDEAGKGFEYIEALLKASFQDGINIGDEAFLENLVTELELDWSIIKKDLNTKHWKNILNDNLEDMYSGNCWGVPSFKITDADDSNPFYVWGQDRMWLIKEEITKRISKEQ</sequence>
<evidence type="ECO:0000313" key="3">
    <source>
        <dbReference type="Proteomes" id="UP000051027"/>
    </source>
</evidence>